<dbReference type="STRING" id="183763.LP52_17980"/>
<gene>
    <name evidence="7" type="ORF">LP52_17980</name>
</gene>
<feature type="region of interest" description="Disordered" evidence="4">
    <location>
        <begin position="339"/>
        <end position="381"/>
    </location>
</feature>
<feature type="domain" description="OmpA-like" evidence="6">
    <location>
        <begin position="147"/>
        <end position="263"/>
    </location>
</feature>
<dbReference type="InterPro" id="IPR036388">
    <property type="entry name" value="WH-like_DNA-bd_sf"/>
</dbReference>
<dbReference type="SUPFAM" id="SSF48452">
    <property type="entry name" value="TPR-like"/>
    <property type="match status" value="1"/>
</dbReference>
<organism evidence="7 8">
    <name type="scientific">Streptomonospora alba</name>
    <dbReference type="NCBI Taxonomy" id="183763"/>
    <lineage>
        <taxon>Bacteria</taxon>
        <taxon>Bacillati</taxon>
        <taxon>Actinomycetota</taxon>
        <taxon>Actinomycetes</taxon>
        <taxon>Streptosporangiales</taxon>
        <taxon>Nocardiopsidaceae</taxon>
        <taxon>Streptomonospora</taxon>
    </lineage>
</organism>
<keyword evidence="2 3" id="KW-0472">Membrane</keyword>
<keyword evidence="5" id="KW-0812">Transmembrane</keyword>
<name>A0A0C2G2S9_9ACTN</name>
<dbReference type="Gene3D" id="1.25.40.10">
    <property type="entry name" value="Tetratricopeptide repeat domain"/>
    <property type="match status" value="1"/>
</dbReference>
<evidence type="ECO:0000259" key="6">
    <source>
        <dbReference type="PROSITE" id="PS51123"/>
    </source>
</evidence>
<reference evidence="8" key="1">
    <citation type="journal article" date="2015" name="Chem. Biol.">
        <title>Structure, bioactivity, and resistance mechanism of streptomonomicin, an unusual lasso Peptide from an understudied halophilic actinomycete.</title>
        <authorList>
            <person name="Metelev M."/>
            <person name="Tietz J.I."/>
            <person name="Melby J.O."/>
            <person name="Blair P.M."/>
            <person name="Zhu L."/>
            <person name="Livnat I."/>
            <person name="Severinov K."/>
            <person name="Mitchell D.A."/>
        </authorList>
    </citation>
    <scope>NUCLEOTIDE SEQUENCE [LARGE SCALE GENOMIC DNA]</scope>
    <source>
        <strain evidence="8">YIM 90003</strain>
    </source>
</reference>
<dbReference type="SUPFAM" id="SSF103088">
    <property type="entry name" value="OmpA-like"/>
    <property type="match status" value="1"/>
</dbReference>
<proteinExistence type="predicted"/>
<evidence type="ECO:0000313" key="8">
    <source>
        <dbReference type="Proteomes" id="UP000031675"/>
    </source>
</evidence>
<dbReference type="SMART" id="SM01043">
    <property type="entry name" value="BTAD"/>
    <property type="match status" value="1"/>
</dbReference>
<comment type="caution">
    <text evidence="7">The sequence shown here is derived from an EMBL/GenBank/DDBJ whole genome shotgun (WGS) entry which is preliminary data.</text>
</comment>
<keyword evidence="5" id="KW-1133">Transmembrane helix</keyword>
<dbReference type="Pfam" id="PF00691">
    <property type="entry name" value="OmpA"/>
    <property type="match status" value="1"/>
</dbReference>
<dbReference type="CDD" id="cd07185">
    <property type="entry name" value="OmpA_C-like"/>
    <property type="match status" value="1"/>
</dbReference>
<evidence type="ECO:0000313" key="7">
    <source>
        <dbReference type="EMBL" id="KIH97608.1"/>
    </source>
</evidence>
<sequence>MLLRRITAVTVSALLLVGLPYAALVVLDWPRLDLSITVVLAHLRGGALPPGLGAAALILALWAVWGLYLLALAAEVRAWGSGRGPRLRPLGPLQVLAATTIGASLTTPAAAYAAAPADSAVAAPPTAEPQPSVQPGGSEGDDRPAGPQGVIQRERVLDGFGYDSADLTAAMKADLAPVVTMIDNHTGADQPVQVTGHTDAAGDATYNQQLSQRRADAAATFLREQLGETAPPIETRGAGETELLEGADAEAQRRVEITYTVTPQPQDGTGPEAPGEQTQQGQPQETPSPTASEGSAESETEPAPAAGEDQAVIVLKLPGGFLLTSMAVSGVAGGFALGRRHGNRHPAPAPAEQAPPTGPTPAEPASETAPEARAQDAPSEVDTATVLDLSVGGLGITGPGAPATTRSLLAAAVTTDEESPLQVVMPHEDAETVLGAETASLLAERATSTVTVTVTPGLSEALTLLHTELLTRPGDDEDADATTDAQPPRPLLLVARPDDDHRAELHALLAQGRHSGIAALLLGAWPEGTCTIADNGALTTTDPSLEHLTGAHWPGTDTGTLADLISSLPTTTSRAQDRVELRVLGRVSLAIGTEPVALRRHAAYETAAYLAAHPDGVTLERATEDMWPHDNPHRAARRFHDATSALRRAQRSTGSGTDDKPLVVHENSRYRLNPAIVTVDLWDLEAVLAAVEHNDTADAQARRRLQHAVAGYADFAAETDYAWAEHHRLHLRRRVLNALLRLASESDRDTARDLLAQAVAVDAYSEEAHHALIRLYLEQDDTRGAAETYRQYESALREIDAEPDARIRTLITDVK</sequence>
<dbReference type="Gene3D" id="3.30.1330.60">
    <property type="entry name" value="OmpA-like domain"/>
    <property type="match status" value="1"/>
</dbReference>
<evidence type="ECO:0000256" key="1">
    <source>
        <dbReference type="ARBA" id="ARBA00004370"/>
    </source>
</evidence>
<dbReference type="InterPro" id="IPR006665">
    <property type="entry name" value="OmpA-like"/>
</dbReference>
<feature type="transmembrane region" description="Helical" evidence="5">
    <location>
        <begin position="95"/>
        <end position="115"/>
    </location>
</feature>
<dbReference type="InterPro" id="IPR005158">
    <property type="entry name" value="BTAD"/>
</dbReference>
<evidence type="ECO:0000256" key="2">
    <source>
        <dbReference type="ARBA" id="ARBA00023136"/>
    </source>
</evidence>
<dbReference type="AlphaFoldDB" id="A0A0C2G2S9"/>
<protein>
    <recommendedName>
        <fullName evidence="6">OmpA-like domain-containing protein</fullName>
    </recommendedName>
</protein>
<keyword evidence="8" id="KW-1185">Reference proteome</keyword>
<dbReference type="InterPro" id="IPR006664">
    <property type="entry name" value="OMP_bac"/>
</dbReference>
<dbReference type="PRINTS" id="PR01021">
    <property type="entry name" value="OMPADOMAIN"/>
</dbReference>
<feature type="transmembrane region" description="Helical" evidence="5">
    <location>
        <begin position="52"/>
        <end position="74"/>
    </location>
</feature>
<evidence type="ECO:0000256" key="4">
    <source>
        <dbReference type="SAM" id="MobiDB-lite"/>
    </source>
</evidence>
<dbReference type="PANTHER" id="PTHR35807">
    <property type="entry name" value="TRANSCRIPTIONAL REGULATOR REDD-RELATED"/>
    <property type="match status" value="1"/>
</dbReference>
<feature type="compositionally biased region" description="Low complexity" evidence="4">
    <location>
        <begin position="270"/>
        <end position="307"/>
    </location>
</feature>
<dbReference type="InterPro" id="IPR036737">
    <property type="entry name" value="OmpA-like_sf"/>
</dbReference>
<dbReference type="Gene3D" id="1.10.10.10">
    <property type="entry name" value="Winged helix-like DNA-binding domain superfamily/Winged helix DNA-binding domain"/>
    <property type="match status" value="1"/>
</dbReference>
<dbReference type="PROSITE" id="PS51123">
    <property type="entry name" value="OMPA_2"/>
    <property type="match status" value="1"/>
</dbReference>
<dbReference type="InterPro" id="IPR051677">
    <property type="entry name" value="AfsR-DnrI-RedD_regulator"/>
</dbReference>
<feature type="region of interest" description="Disordered" evidence="4">
    <location>
        <begin position="121"/>
        <end position="148"/>
    </location>
</feature>
<comment type="subcellular location">
    <subcellularLocation>
        <location evidence="1">Membrane</location>
    </subcellularLocation>
</comment>
<dbReference type="GO" id="GO:0016020">
    <property type="term" value="C:membrane"/>
    <property type="evidence" value="ECO:0007669"/>
    <property type="project" value="UniProtKB-SubCell"/>
</dbReference>
<dbReference type="EMBL" id="JROO01000034">
    <property type="protein sequence ID" value="KIH97608.1"/>
    <property type="molecule type" value="Genomic_DNA"/>
</dbReference>
<feature type="region of interest" description="Disordered" evidence="4">
    <location>
        <begin position="262"/>
        <end position="307"/>
    </location>
</feature>
<dbReference type="InterPro" id="IPR011990">
    <property type="entry name" value="TPR-like_helical_dom_sf"/>
</dbReference>
<evidence type="ECO:0000256" key="3">
    <source>
        <dbReference type="PROSITE-ProRule" id="PRU00473"/>
    </source>
</evidence>
<dbReference type="Proteomes" id="UP000031675">
    <property type="component" value="Unassembled WGS sequence"/>
</dbReference>
<accession>A0A0C2G2S9</accession>
<feature type="compositionally biased region" description="Low complexity" evidence="4">
    <location>
        <begin position="363"/>
        <end position="372"/>
    </location>
</feature>
<evidence type="ECO:0000256" key="5">
    <source>
        <dbReference type="SAM" id="Phobius"/>
    </source>
</evidence>